<name>A0A098VTH8_9MICR</name>
<evidence type="ECO:0000256" key="1">
    <source>
        <dbReference type="ARBA" id="ARBA00010148"/>
    </source>
</evidence>
<dbReference type="Gene3D" id="3.40.50.10580">
    <property type="entry name" value="ATPase, V1 complex, subunit F"/>
    <property type="match status" value="1"/>
</dbReference>
<gene>
    <name evidence="9" type="ORF">DI09_47p40</name>
</gene>
<dbReference type="EMBL" id="JMKJ01000421">
    <property type="protein sequence ID" value="KGG51026.1"/>
    <property type="molecule type" value="Genomic_DNA"/>
</dbReference>
<dbReference type="AlphaFoldDB" id="A0A098VTH8"/>
<keyword evidence="4" id="KW-0375">Hydrogen ion transport</keyword>
<accession>A0A098VTH8</accession>
<evidence type="ECO:0000256" key="7">
    <source>
        <dbReference type="ARBA" id="ARBA00030311"/>
    </source>
</evidence>
<dbReference type="SUPFAM" id="SSF159468">
    <property type="entry name" value="AtpF-like"/>
    <property type="match status" value="1"/>
</dbReference>
<keyword evidence="10" id="KW-1185">Reference proteome</keyword>
<dbReference type="VEuPathDB" id="MicrosporidiaDB:DI09_47p40"/>
<dbReference type="InterPro" id="IPR005772">
    <property type="entry name" value="ATPase_V1-cplx_fsu_euk"/>
</dbReference>
<dbReference type="GeneID" id="25260085"/>
<comment type="similarity">
    <text evidence="1">Belongs to the V-ATPase F subunit family.</text>
</comment>
<dbReference type="InterPro" id="IPR008218">
    <property type="entry name" value="ATPase_V1-cplx_f_g_su"/>
</dbReference>
<comment type="subunit">
    <text evidence="6">V-ATPase is a heteromultimeric enzyme composed of a peripheral catalytic V1 complex (components A to H) attached to an integral membrane V0 proton pore complex (components: a, c, c', c'', d, e, f and VOA1).</text>
</comment>
<dbReference type="Pfam" id="PF01990">
    <property type="entry name" value="ATP-synt_F"/>
    <property type="match status" value="1"/>
</dbReference>
<comment type="function">
    <text evidence="8">Subunit of the V1 complex of vacuolar(H+)-ATPase (V-ATPase), a multisubunit enzyme composed of a peripheral complex (V1) that hydrolyzes ATP and a membrane integral complex (V0) that translocates protons. V-ATPase is responsible for acidifying and maintaining the pH of intracellular compartments.</text>
</comment>
<dbReference type="GO" id="GO:0046961">
    <property type="term" value="F:proton-transporting ATPase activity, rotational mechanism"/>
    <property type="evidence" value="ECO:0007669"/>
    <property type="project" value="InterPro"/>
</dbReference>
<keyword evidence="3" id="KW-0813">Transport</keyword>
<dbReference type="Proteomes" id="UP000029725">
    <property type="component" value="Unassembled WGS sequence"/>
</dbReference>
<reference evidence="9 10" key="1">
    <citation type="submission" date="2014-04" db="EMBL/GenBank/DDBJ databases">
        <title>A new species of microsporidia sheds light on the evolution of extreme parasitism.</title>
        <authorList>
            <person name="Haag K.L."/>
            <person name="James T.Y."/>
            <person name="Larsson R."/>
            <person name="Schaer T.M."/>
            <person name="Refardt D."/>
            <person name="Pombert J.-F."/>
            <person name="Ebert D."/>
        </authorList>
    </citation>
    <scope>NUCLEOTIDE SEQUENCE [LARGE SCALE GENOMIC DNA]</scope>
    <source>
        <strain evidence="9 10">UGP3</strain>
        <tissue evidence="9">Spores</tissue>
    </source>
</reference>
<evidence type="ECO:0000256" key="3">
    <source>
        <dbReference type="ARBA" id="ARBA00022448"/>
    </source>
</evidence>
<dbReference type="NCBIfam" id="TIGR01101">
    <property type="entry name" value="V_ATP_synt_F"/>
    <property type="match status" value="1"/>
</dbReference>
<keyword evidence="5" id="KW-0406">Ion transport</keyword>
<comment type="caution">
    <text evidence="9">The sequence shown here is derived from an EMBL/GenBank/DDBJ whole genome shotgun (WGS) entry which is preliminary data.</text>
</comment>
<proteinExistence type="inferred from homology"/>
<evidence type="ECO:0000256" key="6">
    <source>
        <dbReference type="ARBA" id="ARBA00029477"/>
    </source>
</evidence>
<dbReference type="GO" id="GO:0033180">
    <property type="term" value="C:proton-transporting V-type ATPase, V1 domain"/>
    <property type="evidence" value="ECO:0007669"/>
    <property type="project" value="InterPro"/>
</dbReference>
<evidence type="ECO:0000256" key="8">
    <source>
        <dbReference type="ARBA" id="ARBA00046254"/>
    </source>
</evidence>
<evidence type="ECO:0000256" key="2">
    <source>
        <dbReference type="ARBA" id="ARBA00013430"/>
    </source>
</evidence>
<dbReference type="HOGENOM" id="CLU_1875935_0_0_1"/>
<dbReference type="PANTHER" id="PTHR13861">
    <property type="entry name" value="VACUOLAR ATP SYNTHASE SUBUNIT F"/>
    <property type="match status" value="1"/>
</dbReference>
<evidence type="ECO:0000256" key="5">
    <source>
        <dbReference type="ARBA" id="ARBA00023065"/>
    </source>
</evidence>
<dbReference type="RefSeq" id="XP_013237477.1">
    <property type="nucleotide sequence ID" value="XM_013382023.1"/>
</dbReference>
<dbReference type="InterPro" id="IPR036906">
    <property type="entry name" value="ATPase_V1_fsu_sf"/>
</dbReference>
<protein>
    <recommendedName>
        <fullName evidence="2">V-type proton ATPase subunit F</fullName>
    </recommendedName>
    <alternativeName>
        <fullName evidence="7">Vacuolar proton pump subunit F</fullName>
    </alternativeName>
</protein>
<sequence length="136" mass="15564">MVDLKDRSLIYAIGDEVYFAMLMLRIALQAFCWQGLATEIMWILQIFLPLHPVFTIGVILETQPSVVDEVFRSFLQKKDISILLINQKIANMIRQTVDSHKEIFPVVIELPSKDHPYDPSSDSVMKRAKILSSADD</sequence>
<organism evidence="9 10">
    <name type="scientific">Mitosporidium daphniae</name>
    <dbReference type="NCBI Taxonomy" id="1485682"/>
    <lineage>
        <taxon>Eukaryota</taxon>
        <taxon>Fungi</taxon>
        <taxon>Fungi incertae sedis</taxon>
        <taxon>Microsporidia</taxon>
        <taxon>Mitosporidium</taxon>
    </lineage>
</organism>
<evidence type="ECO:0000313" key="10">
    <source>
        <dbReference type="Proteomes" id="UP000029725"/>
    </source>
</evidence>
<evidence type="ECO:0000313" key="9">
    <source>
        <dbReference type="EMBL" id="KGG51026.1"/>
    </source>
</evidence>
<dbReference type="OrthoDB" id="10261947at2759"/>
<evidence type="ECO:0000256" key="4">
    <source>
        <dbReference type="ARBA" id="ARBA00022781"/>
    </source>
</evidence>
<dbReference type="PANTHER" id="PTHR13861:SF2">
    <property type="entry name" value="V-TYPE PROTON ATPASE SUBUNIT F"/>
    <property type="match status" value="1"/>
</dbReference>